<reference evidence="6" key="1">
    <citation type="journal article" date="2011" name="Nat. Commun.">
        <title>Effector diversification within compartments of the Leptosphaeria maculans genome affected by Repeat-Induced Point mutations.</title>
        <authorList>
            <person name="Rouxel T."/>
            <person name="Grandaubert J."/>
            <person name="Hane J.K."/>
            <person name="Hoede C."/>
            <person name="van de Wouw A.P."/>
            <person name="Couloux A."/>
            <person name="Dominguez V."/>
            <person name="Anthouard V."/>
            <person name="Bally P."/>
            <person name="Bourras S."/>
            <person name="Cozijnsen A.J."/>
            <person name="Ciuffetti L.M."/>
            <person name="Degrave A."/>
            <person name="Dilmaghani A."/>
            <person name="Duret L."/>
            <person name="Fudal I."/>
            <person name="Goodwin S.B."/>
            <person name="Gout L."/>
            <person name="Glaser N."/>
            <person name="Linglin J."/>
            <person name="Kema G.H.J."/>
            <person name="Lapalu N."/>
            <person name="Lawrence C.B."/>
            <person name="May K."/>
            <person name="Meyer M."/>
            <person name="Ollivier B."/>
            <person name="Poulain J."/>
            <person name="Schoch C.L."/>
            <person name="Simon A."/>
            <person name="Spatafora J.W."/>
            <person name="Stachowiak A."/>
            <person name="Turgeon B.G."/>
            <person name="Tyler B.M."/>
            <person name="Vincent D."/>
            <person name="Weissenbach J."/>
            <person name="Amselem J."/>
            <person name="Quesneville H."/>
            <person name="Oliver R.P."/>
            <person name="Wincker P."/>
            <person name="Balesdent M.-H."/>
            <person name="Howlett B.J."/>
        </authorList>
    </citation>
    <scope>NUCLEOTIDE SEQUENCE [LARGE SCALE GENOMIC DNA]</scope>
    <source>
        <strain evidence="6">JN3 / isolate v23.1.3 / race Av1-4-5-6-7-8</strain>
    </source>
</reference>
<evidence type="ECO:0000256" key="2">
    <source>
        <dbReference type="ARBA" id="ARBA00023235"/>
    </source>
</evidence>
<dbReference type="PANTHER" id="PTHR10091">
    <property type="entry name" value="ALDOSE-1-EPIMERASE"/>
    <property type="match status" value="1"/>
</dbReference>
<dbReference type="Gene3D" id="2.70.98.10">
    <property type="match status" value="1"/>
</dbReference>
<keyword evidence="3" id="KW-0119">Carbohydrate metabolism</keyword>
<dbReference type="Pfam" id="PF01263">
    <property type="entry name" value="Aldose_epim"/>
    <property type="match status" value="1"/>
</dbReference>
<evidence type="ECO:0000313" key="6">
    <source>
        <dbReference type="Proteomes" id="UP000002668"/>
    </source>
</evidence>
<keyword evidence="6" id="KW-1185">Reference proteome</keyword>
<accession>E5A3T5</accession>
<organism evidence="6">
    <name type="scientific">Leptosphaeria maculans (strain JN3 / isolate v23.1.3 / race Av1-4-5-6-7-8)</name>
    <name type="common">Blackleg fungus</name>
    <name type="synonym">Phoma lingam</name>
    <dbReference type="NCBI Taxonomy" id="985895"/>
    <lineage>
        <taxon>Eukaryota</taxon>
        <taxon>Fungi</taxon>
        <taxon>Dikarya</taxon>
        <taxon>Ascomycota</taxon>
        <taxon>Pezizomycotina</taxon>
        <taxon>Dothideomycetes</taxon>
        <taxon>Pleosporomycetidae</taxon>
        <taxon>Pleosporales</taxon>
        <taxon>Pleosporineae</taxon>
        <taxon>Leptosphaeriaceae</taxon>
        <taxon>Plenodomus</taxon>
        <taxon>Plenodomus lingam/Leptosphaeria maculans species complex</taxon>
    </lineage>
</organism>
<dbReference type="Proteomes" id="UP000002668">
    <property type="component" value="Genome"/>
</dbReference>
<name>E5A3T5_LEPMJ</name>
<dbReference type="InterPro" id="IPR008183">
    <property type="entry name" value="Aldose_1/G6P_1-epimerase"/>
</dbReference>
<dbReference type="InterPro" id="IPR014718">
    <property type="entry name" value="GH-type_carb-bd"/>
</dbReference>
<dbReference type="HOGENOM" id="CLU_537555_0_0_1"/>
<proteinExistence type="inferred from homology"/>
<dbReference type="EMBL" id="FP929133">
    <property type="protein sequence ID" value="CBX98298.1"/>
    <property type="molecule type" value="Genomic_DNA"/>
</dbReference>
<dbReference type="STRING" id="985895.E5A3T5"/>
<dbReference type="PANTHER" id="PTHR10091:SF0">
    <property type="entry name" value="GALACTOSE MUTAROTASE"/>
    <property type="match status" value="1"/>
</dbReference>
<feature type="region of interest" description="Disordered" evidence="4">
    <location>
        <begin position="485"/>
        <end position="507"/>
    </location>
</feature>
<dbReference type="AlphaFoldDB" id="E5A3T5"/>
<evidence type="ECO:0008006" key="7">
    <source>
        <dbReference type="Google" id="ProtNLM"/>
    </source>
</evidence>
<dbReference type="GO" id="GO:0006006">
    <property type="term" value="P:glucose metabolic process"/>
    <property type="evidence" value="ECO:0007669"/>
    <property type="project" value="TreeGrafter"/>
</dbReference>
<dbReference type="GO" id="GO:0030246">
    <property type="term" value="F:carbohydrate binding"/>
    <property type="evidence" value="ECO:0007669"/>
    <property type="project" value="InterPro"/>
</dbReference>
<dbReference type="GO" id="GO:0004034">
    <property type="term" value="F:aldose 1-epimerase activity"/>
    <property type="evidence" value="ECO:0007669"/>
    <property type="project" value="TreeGrafter"/>
</dbReference>
<dbReference type="CDD" id="cd09019">
    <property type="entry name" value="galactose_mutarotase_like"/>
    <property type="match status" value="1"/>
</dbReference>
<protein>
    <recommendedName>
        <fullName evidence="7">Aldose 1-epimerase</fullName>
    </recommendedName>
</protein>
<dbReference type="InterPro" id="IPR018052">
    <property type="entry name" value="Ald1_epimerase_CS"/>
</dbReference>
<dbReference type="VEuPathDB" id="FungiDB:LEMA_P097070.1"/>
<dbReference type="OrthoDB" id="274691at2759"/>
<sequence length="507" mass="56484">MSSKACTFLPLGAVIQKFVVNGTNIVQGFPTAELYKQYNAPYFGETIGRIANRVSKGKINELNGRSYQLPINNGPNSLHGGNKGWGKREFEGPFSVERSGKQATFFKYLSADGEEGYPGTVEARVWYVQEQEVIQGAQQEVLHIEFEVELVGDEVGETAINMTNHSYFNLTGGPSITGTDVTLITNKYQVVDDGGIPTGPIEEYPGVMPNKTFTLGEAKPDIDDCFVVNTDPKTISIDTRTSPLQKIASFYHPDSKIHLEIHSTEPAFQFYTGKYIDVPAVDSLPPRGPRSGFCVEPSRCVNAINIPEFKHTMLLKKGEKYGSKIMHIHRMINRVRPQSLASLAWYDDVIEVHRFPHKYQKLNVYSNQKLIWLGPAHSVWKAGLTCVLMLFSNPNHMVVRERHSPDSSIKFFSLGTPIKLTVASEQRKKPESTLCRGNTLLDGVEGLANSFKLWMIVEQLLPSAVHSHHILGSFHARSSSRRSHSVYGQGRIPSVSLPMSRDGDVFS</sequence>
<keyword evidence="2" id="KW-0413">Isomerase</keyword>
<gene>
    <name evidence="5" type="ORF">LEMA_P097070.1</name>
</gene>
<dbReference type="GO" id="GO:0033499">
    <property type="term" value="P:galactose catabolic process via UDP-galactose, Leloir pathway"/>
    <property type="evidence" value="ECO:0007669"/>
    <property type="project" value="TreeGrafter"/>
</dbReference>
<dbReference type="GeneID" id="13286597"/>
<dbReference type="eggNOG" id="KOG1604">
    <property type="taxonomic scope" value="Eukaryota"/>
</dbReference>
<dbReference type="SUPFAM" id="SSF74650">
    <property type="entry name" value="Galactose mutarotase-like"/>
    <property type="match status" value="1"/>
</dbReference>
<comment type="similarity">
    <text evidence="1">Belongs to the aldose epimerase family.</text>
</comment>
<evidence type="ECO:0000256" key="1">
    <source>
        <dbReference type="ARBA" id="ARBA00006206"/>
    </source>
</evidence>
<dbReference type="PROSITE" id="PS00545">
    <property type="entry name" value="ALDOSE_1_EPIMERASE"/>
    <property type="match status" value="1"/>
</dbReference>
<evidence type="ECO:0000313" key="5">
    <source>
        <dbReference type="EMBL" id="CBX98298.1"/>
    </source>
</evidence>
<dbReference type="InterPro" id="IPR011013">
    <property type="entry name" value="Gal_mutarotase_sf_dom"/>
</dbReference>
<evidence type="ECO:0000256" key="3">
    <source>
        <dbReference type="ARBA" id="ARBA00023277"/>
    </source>
</evidence>
<dbReference type="FunFam" id="2.70.98.10:FF:000015">
    <property type="entry name" value="Aldose 1-epimerase, putative"/>
    <property type="match status" value="1"/>
</dbReference>
<evidence type="ECO:0000256" key="4">
    <source>
        <dbReference type="SAM" id="MobiDB-lite"/>
    </source>
</evidence>
<dbReference type="FunCoup" id="E5A3T5">
    <property type="interactions" value="693"/>
</dbReference>
<dbReference type="InterPro" id="IPR047215">
    <property type="entry name" value="Galactose_mutarotase-like"/>
</dbReference>
<dbReference type="InParanoid" id="E5A3T5"/>